<dbReference type="AlphaFoldDB" id="A0AA43ZCF1"/>
<comment type="caution">
    <text evidence="1">The sequence shown here is derived from an EMBL/GenBank/DDBJ whole genome shotgun (WGS) entry which is preliminary data.</text>
</comment>
<dbReference type="Pfam" id="PF06748">
    <property type="entry name" value="DUF1217"/>
    <property type="match status" value="1"/>
</dbReference>
<accession>A0AA43ZCF1</accession>
<reference evidence="1" key="1">
    <citation type="submission" date="2020-03" db="EMBL/GenBank/DDBJ databases">
        <title>Ferranicluibacter endophyticum gen. nov., sp. nov., a new genus isolated from Rubus ulmifolius Schott. stem.</title>
        <authorList>
            <person name="Roca-Couso R."/>
            <person name="Flores-Felix J.D."/>
            <person name="Igual J.M."/>
            <person name="Rivas R."/>
        </authorList>
    </citation>
    <scope>NUCLEOTIDE SEQUENCE</scope>
    <source>
        <strain evidence="1">CRRU44</strain>
    </source>
</reference>
<organism evidence="1 2">
    <name type="scientific">Ferranicluibacter rubi</name>
    <dbReference type="NCBI Taxonomy" id="2715133"/>
    <lineage>
        <taxon>Bacteria</taxon>
        <taxon>Pseudomonadati</taxon>
        <taxon>Pseudomonadota</taxon>
        <taxon>Alphaproteobacteria</taxon>
        <taxon>Hyphomicrobiales</taxon>
        <taxon>Rhizobiaceae</taxon>
        <taxon>Ferranicluibacter</taxon>
    </lineage>
</organism>
<dbReference type="RefSeq" id="WP_110800148.1">
    <property type="nucleotide sequence ID" value="NZ_JAANCM010000001.1"/>
</dbReference>
<evidence type="ECO:0000313" key="1">
    <source>
        <dbReference type="EMBL" id="NHT74332.1"/>
    </source>
</evidence>
<evidence type="ECO:0000313" key="2">
    <source>
        <dbReference type="Proteomes" id="UP001155840"/>
    </source>
</evidence>
<dbReference type="InterPro" id="IPR023157">
    <property type="entry name" value="AGR-C-984p-like_sf"/>
</dbReference>
<dbReference type="EMBL" id="JAANCM010000001">
    <property type="protein sequence ID" value="NHT74332.1"/>
    <property type="molecule type" value="Genomic_DNA"/>
</dbReference>
<dbReference type="SUPFAM" id="SSF158837">
    <property type="entry name" value="AGR C 984p-like"/>
    <property type="match status" value="1"/>
</dbReference>
<sequence length="259" mass="28412">MTTTFTSYRQITADLTTSLKRVTEKPDVARETEYYLAHIGNVKSIDDFFADPRLYDYAMKAHGLEDMGYAKAFMRKVLTEGVASDDAFANKLSDSRYTDLVKSLNFAADGAAATASDKARKGVTEKYARQTLEQDAGEDNAGVRLALYFERMAPGVTNAFGLLADEALAQVVRTIMQVPDAFAAADIDKQADAVSKAIDLKDLQDPQKMSKLMERFTALWELDHATSNYDPLALFGTQSGFGISSDLLLSINTLKLGGR</sequence>
<dbReference type="Gene3D" id="1.10.3700.10">
    <property type="entry name" value="AGR C 984p-like"/>
    <property type="match status" value="1"/>
</dbReference>
<dbReference type="InterPro" id="IPR010626">
    <property type="entry name" value="DUF1217"/>
</dbReference>
<dbReference type="Proteomes" id="UP001155840">
    <property type="component" value="Unassembled WGS sequence"/>
</dbReference>
<gene>
    <name evidence="1" type="ORF">G8E10_01025</name>
</gene>
<protein>
    <submittedName>
        <fullName evidence="1">DUF1217 domain-containing protein</fullName>
    </submittedName>
</protein>
<keyword evidence="2" id="KW-1185">Reference proteome</keyword>
<name>A0AA43ZCF1_9HYPH</name>
<proteinExistence type="predicted"/>